<protein>
    <submittedName>
        <fullName evidence="2">Uncharacterized protein</fullName>
    </submittedName>
</protein>
<proteinExistence type="predicted"/>
<keyword evidence="3" id="KW-1185">Reference proteome</keyword>
<evidence type="ECO:0000256" key="1">
    <source>
        <dbReference type="SAM" id="SignalP"/>
    </source>
</evidence>
<dbReference type="RefSeq" id="WP_078815271.1">
    <property type="nucleotide sequence ID" value="NZ_FUYE01000017.1"/>
</dbReference>
<name>A0A1T4YSU4_9BACT</name>
<evidence type="ECO:0000313" key="2">
    <source>
        <dbReference type="EMBL" id="SKB04822.1"/>
    </source>
</evidence>
<accession>A0A1T4YSU4</accession>
<evidence type="ECO:0000313" key="3">
    <source>
        <dbReference type="Proteomes" id="UP000190774"/>
    </source>
</evidence>
<feature type="signal peptide" evidence="1">
    <location>
        <begin position="1"/>
        <end position="27"/>
    </location>
</feature>
<sequence>MFFPFPAPASRALVLMAALLASPGLMAQEGPVSLMIRWLPGKTYTQETQTETLTALTALGQAKDSKMKVHQVTSIAVTETEKGHKEARVTFEKMNGEVTLNGQQETFDSADLSKAPDVIKASVGQSVGKSFVLIYDENDNFLDVRDTAGMAPANMGNPVLTRIAEAKEVAELYRRSLEMGLQQRSVKPGDRWNAEHTLKFPSAGSVNVELRVKFDAIVNYDGHPHAKVSFEGDMANDDNGIESRPVQIGKGSKVFGQILFDLERGTVAFGAFRADIALEIQGQKPLPVRQQVTTKLISVE</sequence>
<organism evidence="2 3">
    <name type="scientific">Prosthecobacter debontii</name>
    <dbReference type="NCBI Taxonomy" id="48467"/>
    <lineage>
        <taxon>Bacteria</taxon>
        <taxon>Pseudomonadati</taxon>
        <taxon>Verrucomicrobiota</taxon>
        <taxon>Verrucomicrobiia</taxon>
        <taxon>Verrucomicrobiales</taxon>
        <taxon>Verrucomicrobiaceae</taxon>
        <taxon>Prosthecobacter</taxon>
    </lineage>
</organism>
<keyword evidence="1" id="KW-0732">Signal</keyword>
<dbReference type="STRING" id="48467.SAMN02745166_04115"/>
<reference evidence="3" key="1">
    <citation type="submission" date="2017-02" db="EMBL/GenBank/DDBJ databases">
        <authorList>
            <person name="Varghese N."/>
            <person name="Submissions S."/>
        </authorList>
    </citation>
    <scope>NUCLEOTIDE SEQUENCE [LARGE SCALE GENOMIC DNA]</scope>
    <source>
        <strain evidence="3">ATCC 700200</strain>
    </source>
</reference>
<dbReference type="EMBL" id="FUYE01000017">
    <property type="protein sequence ID" value="SKB04822.1"/>
    <property type="molecule type" value="Genomic_DNA"/>
</dbReference>
<dbReference type="OrthoDB" id="191089at2"/>
<gene>
    <name evidence="2" type="ORF">SAMN02745166_04115</name>
</gene>
<dbReference type="AlphaFoldDB" id="A0A1T4YSU4"/>
<feature type="chain" id="PRO_5012594640" evidence="1">
    <location>
        <begin position="28"/>
        <end position="300"/>
    </location>
</feature>
<dbReference type="Proteomes" id="UP000190774">
    <property type="component" value="Unassembled WGS sequence"/>
</dbReference>